<dbReference type="GO" id="GO:0019509">
    <property type="term" value="P:L-methionine salvage from methylthioadenosine"/>
    <property type="evidence" value="ECO:0007669"/>
    <property type="project" value="UniProtKB-UniRule"/>
</dbReference>
<dbReference type="OrthoDB" id="9803436at2"/>
<keyword evidence="5" id="KW-1185">Reference proteome</keyword>
<dbReference type="NCBIfam" id="TIGR00524">
    <property type="entry name" value="eIF-2B_rel"/>
    <property type="match status" value="1"/>
</dbReference>
<dbReference type="Gene3D" id="3.40.50.10470">
    <property type="entry name" value="Translation initiation factor eif-2b, domain 2"/>
    <property type="match status" value="1"/>
</dbReference>
<dbReference type="AlphaFoldDB" id="A0A1M7TMX9"/>
<evidence type="ECO:0000256" key="1">
    <source>
        <dbReference type="ARBA" id="ARBA00022605"/>
    </source>
</evidence>
<comment type="pathway">
    <text evidence="3">Amino-acid biosynthesis; L-methionine biosynthesis via salvage pathway; L-methionine from S-methyl-5-thio-alpha-D-ribose 1-phosphate: step 1/6.</text>
</comment>
<dbReference type="FunFam" id="1.20.120.420:FF:000003">
    <property type="entry name" value="Methylthioribose-1-phosphate isomerase"/>
    <property type="match status" value="1"/>
</dbReference>
<keyword evidence="2 3" id="KW-0413">Isomerase</keyword>
<dbReference type="EMBL" id="FRDI01000016">
    <property type="protein sequence ID" value="SHN72087.1"/>
    <property type="molecule type" value="Genomic_DNA"/>
</dbReference>
<dbReference type="GO" id="GO:0046523">
    <property type="term" value="F:S-methyl-5-thioribose-1-phosphate isomerase activity"/>
    <property type="evidence" value="ECO:0007669"/>
    <property type="project" value="UniProtKB-UniRule"/>
</dbReference>
<dbReference type="UniPathway" id="UPA00904">
    <property type="reaction ID" value="UER00874"/>
</dbReference>
<evidence type="ECO:0000313" key="5">
    <source>
        <dbReference type="Proteomes" id="UP000186469"/>
    </source>
</evidence>
<comment type="function">
    <text evidence="3">Catalyzes the interconversion of methylthioribose-1-phosphate (MTR-1-P) into methylthioribulose-1-phosphate (MTRu-1-P).</text>
</comment>
<dbReference type="InterPro" id="IPR042529">
    <property type="entry name" value="IF_2B-like_C"/>
</dbReference>
<dbReference type="HAMAP" id="MF_01678">
    <property type="entry name" value="Salvage_MtnA"/>
    <property type="match status" value="1"/>
</dbReference>
<dbReference type="InterPro" id="IPR011559">
    <property type="entry name" value="Initiation_fac_2B_a/b/d"/>
</dbReference>
<dbReference type="InterPro" id="IPR027363">
    <property type="entry name" value="M1Pi_N"/>
</dbReference>
<dbReference type="SUPFAM" id="SSF100950">
    <property type="entry name" value="NagB/RpiA/CoA transferase-like"/>
    <property type="match status" value="1"/>
</dbReference>
<proteinExistence type="inferred from homology"/>
<comment type="catalytic activity">
    <reaction evidence="3">
        <text>5-(methylsulfanyl)-alpha-D-ribose 1-phosphate = 5-(methylsulfanyl)-D-ribulose 1-phosphate</text>
        <dbReference type="Rhea" id="RHEA:19989"/>
        <dbReference type="ChEBI" id="CHEBI:58533"/>
        <dbReference type="ChEBI" id="CHEBI:58548"/>
        <dbReference type="EC" id="5.3.1.23"/>
    </reaction>
</comment>
<dbReference type="Proteomes" id="UP000186469">
    <property type="component" value="Unassembled WGS sequence"/>
</dbReference>
<dbReference type="PANTHER" id="PTHR43475:SF1">
    <property type="entry name" value="METHYLTHIORIBOSE-1-PHOSPHATE ISOMERASE"/>
    <property type="match status" value="1"/>
</dbReference>
<dbReference type="Pfam" id="PF01008">
    <property type="entry name" value="IF-2B"/>
    <property type="match status" value="1"/>
</dbReference>
<dbReference type="EC" id="5.3.1.23" evidence="3"/>
<comment type="similarity">
    <text evidence="3">Belongs to the EIF-2B alpha/beta/delta subunits family. MtnA subfamily.</text>
</comment>
<organism evidence="4 5">
    <name type="scientific">Desulfovibrio litoralis DSM 11393</name>
    <dbReference type="NCBI Taxonomy" id="1121455"/>
    <lineage>
        <taxon>Bacteria</taxon>
        <taxon>Pseudomonadati</taxon>
        <taxon>Thermodesulfobacteriota</taxon>
        <taxon>Desulfovibrionia</taxon>
        <taxon>Desulfovibrionales</taxon>
        <taxon>Desulfovibrionaceae</taxon>
        <taxon>Desulfovibrio</taxon>
    </lineage>
</organism>
<dbReference type="FunFam" id="3.40.50.10470:FF:000006">
    <property type="entry name" value="Methylthioribose-1-phosphate isomerase"/>
    <property type="match status" value="1"/>
</dbReference>
<dbReference type="InterPro" id="IPR000649">
    <property type="entry name" value="IF-2B-related"/>
</dbReference>
<dbReference type="NCBIfam" id="NF004326">
    <property type="entry name" value="PRK05720.1"/>
    <property type="match status" value="1"/>
</dbReference>
<keyword evidence="1 3" id="KW-0028">Amino-acid biosynthesis</keyword>
<keyword evidence="3" id="KW-0486">Methionine biosynthesis</keyword>
<dbReference type="NCBIfam" id="TIGR00512">
    <property type="entry name" value="salvage_mtnA"/>
    <property type="match status" value="1"/>
</dbReference>
<sequence length="347" mass="38298">MVEHIYFSDDTLTLTLLDQRFLPVQEDFFVCQTTDDIVKALQVMVVRGAPAIGVSAAFGACIALNEALNTPDWRVTLAHLLEYIANARPTAVNLRWAIKRMRKLWLENNTIEAKDLLALWLKEARLIQQEDIENNRKMGFFGGELLQDGWTIMTHCNAGALATAGYGTALGVIRGAIEQNKHIKVIANETRPFLQGARLTAYELAKDGIEVSVACDNACALLMQRKLVDAVVVGADRIAANGDTANKIGTYGVAIIAKEHGIPFYVAAPSSTIDIETLCGEDIPIETRPSKEVSHIGEHRLIPYNVKVFNFAFDVTPAKLITGIITENGVLRNPYQKNIAELFKHKK</sequence>
<name>A0A1M7TMX9_9BACT</name>
<dbReference type="STRING" id="1121455.SAMN02745728_02281"/>
<gene>
    <name evidence="3" type="primary">mtnA</name>
    <name evidence="4" type="ORF">SAMN02745728_02281</name>
</gene>
<evidence type="ECO:0000313" key="4">
    <source>
        <dbReference type="EMBL" id="SHN72087.1"/>
    </source>
</evidence>
<dbReference type="Gene3D" id="1.20.120.420">
    <property type="entry name" value="translation initiation factor eif-2b, domain 1"/>
    <property type="match status" value="1"/>
</dbReference>
<feature type="site" description="Transition state stabilizer" evidence="3">
    <location>
        <position position="156"/>
    </location>
</feature>
<protein>
    <recommendedName>
        <fullName evidence="3">Methylthioribose-1-phosphate isomerase</fullName>
        <shortName evidence="3">M1Pi</shortName>
        <shortName evidence="3">MTR-1-P isomerase</shortName>
        <ecNumber evidence="3">5.3.1.23</ecNumber>
    </recommendedName>
    <alternativeName>
        <fullName evidence="3">S-methyl-5-thioribose-1-phosphate isomerase</fullName>
    </alternativeName>
</protein>
<accession>A0A1M7TMX9</accession>
<dbReference type="RefSeq" id="WP_072697951.1">
    <property type="nucleotide sequence ID" value="NZ_FRDI01000016.1"/>
</dbReference>
<reference evidence="4 5" key="1">
    <citation type="submission" date="2016-12" db="EMBL/GenBank/DDBJ databases">
        <authorList>
            <person name="Song W.-J."/>
            <person name="Kurnit D.M."/>
        </authorList>
    </citation>
    <scope>NUCLEOTIDE SEQUENCE [LARGE SCALE GENOMIC DNA]</scope>
    <source>
        <strain evidence="4 5">DSM 11393</strain>
    </source>
</reference>
<evidence type="ECO:0000256" key="3">
    <source>
        <dbReference type="HAMAP-Rule" id="MF_01678"/>
    </source>
</evidence>
<dbReference type="PANTHER" id="PTHR43475">
    <property type="entry name" value="METHYLTHIORIBOSE-1-PHOSPHATE ISOMERASE"/>
    <property type="match status" value="1"/>
</dbReference>
<feature type="active site" description="Proton donor" evidence="3">
    <location>
        <position position="236"/>
    </location>
</feature>
<feature type="binding site" evidence="3">
    <location>
        <position position="195"/>
    </location>
    <ligand>
        <name>substrate</name>
    </ligand>
</feature>
<dbReference type="InterPro" id="IPR037171">
    <property type="entry name" value="NagB/RpiA_transferase-like"/>
</dbReference>
<dbReference type="InterPro" id="IPR005251">
    <property type="entry name" value="IF-M1Pi"/>
</dbReference>
<feature type="binding site" evidence="3">
    <location>
        <begin position="246"/>
        <end position="247"/>
    </location>
    <ligand>
        <name>substrate</name>
    </ligand>
</feature>
<feature type="binding site" evidence="3">
    <location>
        <begin position="47"/>
        <end position="49"/>
    </location>
    <ligand>
        <name>substrate</name>
    </ligand>
</feature>
<feature type="binding site" evidence="3">
    <location>
        <position position="88"/>
    </location>
    <ligand>
        <name>substrate</name>
    </ligand>
</feature>
<evidence type="ECO:0000256" key="2">
    <source>
        <dbReference type="ARBA" id="ARBA00023235"/>
    </source>
</evidence>